<evidence type="ECO:0000256" key="9">
    <source>
        <dbReference type="ARBA" id="ARBA00023242"/>
    </source>
</evidence>
<evidence type="ECO:0000256" key="12">
    <source>
        <dbReference type="ARBA" id="ARBA00060700"/>
    </source>
</evidence>
<comment type="caution">
    <text evidence="17">The sequence shown here is derived from an EMBL/GenBank/DDBJ whole genome shotgun (WGS) entry which is preliminary data.</text>
</comment>
<evidence type="ECO:0000313" key="18">
    <source>
        <dbReference type="Proteomes" id="UP001174909"/>
    </source>
</evidence>
<dbReference type="CDD" id="cd01285">
    <property type="entry name" value="nucleoside_deaminase"/>
    <property type="match status" value="1"/>
</dbReference>
<reference evidence="17" key="1">
    <citation type="submission" date="2023-03" db="EMBL/GenBank/DDBJ databases">
        <authorList>
            <person name="Steffen K."/>
            <person name="Cardenas P."/>
        </authorList>
    </citation>
    <scope>NUCLEOTIDE SEQUENCE</scope>
</reference>
<keyword evidence="7" id="KW-0378">Hydrolase</keyword>
<dbReference type="GO" id="GO:0046872">
    <property type="term" value="F:metal ion binding"/>
    <property type="evidence" value="ECO:0007669"/>
    <property type="project" value="UniProtKB-KW"/>
</dbReference>
<comment type="pathway">
    <text evidence="12">Pyrimidine metabolism; UMP biosynthesis via salvage pathway; uracil from cytosine: step 1/1.</text>
</comment>
<gene>
    <name evidence="17" type="ORF">GBAR_LOCUS21358</name>
</gene>
<evidence type="ECO:0000259" key="16">
    <source>
        <dbReference type="PROSITE" id="PS51747"/>
    </source>
</evidence>
<organism evidence="17 18">
    <name type="scientific">Geodia barretti</name>
    <name type="common">Barrett's horny sponge</name>
    <dbReference type="NCBI Taxonomy" id="519541"/>
    <lineage>
        <taxon>Eukaryota</taxon>
        <taxon>Metazoa</taxon>
        <taxon>Porifera</taxon>
        <taxon>Demospongiae</taxon>
        <taxon>Heteroscleromorpha</taxon>
        <taxon>Tetractinellida</taxon>
        <taxon>Astrophorina</taxon>
        <taxon>Geodiidae</taxon>
        <taxon>Geodia</taxon>
    </lineage>
</organism>
<name>A0AA35X5E0_GEOBA</name>
<keyword evidence="5" id="KW-0963">Cytoplasm</keyword>
<dbReference type="AlphaFoldDB" id="A0AA35X5E0"/>
<dbReference type="GO" id="GO:0004131">
    <property type="term" value="F:cytosine deaminase activity"/>
    <property type="evidence" value="ECO:0007669"/>
    <property type="project" value="UniProtKB-EC"/>
</dbReference>
<dbReference type="SUPFAM" id="SSF53927">
    <property type="entry name" value="Cytidine deaminase-like"/>
    <property type="match status" value="1"/>
</dbReference>
<dbReference type="GO" id="GO:0005737">
    <property type="term" value="C:cytoplasm"/>
    <property type="evidence" value="ECO:0007669"/>
    <property type="project" value="UniProtKB-SubCell"/>
</dbReference>
<dbReference type="EMBL" id="CASHTH010002987">
    <property type="protein sequence ID" value="CAI8038307.1"/>
    <property type="molecule type" value="Genomic_DNA"/>
</dbReference>
<keyword evidence="18" id="KW-1185">Reference proteome</keyword>
<dbReference type="PANTHER" id="PTHR11079:SF190">
    <property type="entry name" value="CYTOSINE DEAMINASE"/>
    <property type="match status" value="1"/>
</dbReference>
<evidence type="ECO:0000256" key="13">
    <source>
        <dbReference type="ARBA" id="ARBA00066550"/>
    </source>
</evidence>
<evidence type="ECO:0000256" key="11">
    <source>
        <dbReference type="ARBA" id="ARBA00056232"/>
    </source>
</evidence>
<comment type="subcellular location">
    <subcellularLocation>
        <location evidence="3">Cytoplasm</location>
    </subcellularLocation>
    <subcellularLocation>
        <location evidence="2">Nucleus</location>
    </subcellularLocation>
</comment>
<dbReference type="GO" id="GO:0019858">
    <property type="term" value="P:cytosine metabolic process"/>
    <property type="evidence" value="ECO:0007669"/>
    <property type="project" value="UniProtKB-ARBA"/>
</dbReference>
<evidence type="ECO:0000256" key="5">
    <source>
        <dbReference type="ARBA" id="ARBA00022490"/>
    </source>
</evidence>
<comment type="catalytic activity">
    <reaction evidence="10">
        <text>cytosine + H2O + H(+) = uracil + NH4(+)</text>
        <dbReference type="Rhea" id="RHEA:20605"/>
        <dbReference type="ChEBI" id="CHEBI:15377"/>
        <dbReference type="ChEBI" id="CHEBI:15378"/>
        <dbReference type="ChEBI" id="CHEBI:16040"/>
        <dbReference type="ChEBI" id="CHEBI:17568"/>
        <dbReference type="ChEBI" id="CHEBI:28938"/>
        <dbReference type="EC" id="3.5.4.1"/>
    </reaction>
</comment>
<dbReference type="GO" id="GO:0005634">
    <property type="term" value="C:nucleus"/>
    <property type="evidence" value="ECO:0007669"/>
    <property type="project" value="UniProtKB-SubCell"/>
</dbReference>
<comment type="subunit">
    <text evidence="4">Homodimer.</text>
</comment>
<evidence type="ECO:0000256" key="10">
    <source>
        <dbReference type="ARBA" id="ARBA00050113"/>
    </source>
</evidence>
<dbReference type="EC" id="3.5.4.1" evidence="13"/>
<accession>A0AA35X5E0</accession>
<evidence type="ECO:0000256" key="15">
    <source>
        <dbReference type="ARBA" id="ARBA00084039"/>
    </source>
</evidence>
<proteinExistence type="predicted"/>
<keyword evidence="8" id="KW-0862">Zinc</keyword>
<dbReference type="Proteomes" id="UP001174909">
    <property type="component" value="Unassembled WGS sequence"/>
</dbReference>
<sequence>MTDTDKIFLTQALTEARHGFDQGGVPVGAVMVRSGQIVARGRNKRVQENDPVMHGETDCLRNAGLMEDYNDTEMYTTLSPCMMCTGAILHFGIKRVVIGENINFPGNIELLLDFGVKVALADDPACKNLMAQFIRKYPELWFEDIAGRSHT</sequence>
<evidence type="ECO:0000256" key="4">
    <source>
        <dbReference type="ARBA" id="ARBA00011738"/>
    </source>
</evidence>
<dbReference type="InterPro" id="IPR002125">
    <property type="entry name" value="CMP_dCMP_dom"/>
</dbReference>
<evidence type="ECO:0000313" key="17">
    <source>
        <dbReference type="EMBL" id="CAI8038307.1"/>
    </source>
</evidence>
<keyword evidence="9" id="KW-0539">Nucleus</keyword>
<dbReference type="PANTHER" id="PTHR11079">
    <property type="entry name" value="CYTOSINE DEAMINASE FAMILY MEMBER"/>
    <property type="match status" value="1"/>
</dbReference>
<evidence type="ECO:0000256" key="8">
    <source>
        <dbReference type="ARBA" id="ARBA00022833"/>
    </source>
</evidence>
<dbReference type="Pfam" id="PF00383">
    <property type="entry name" value="dCMP_cyt_deam_1"/>
    <property type="match status" value="1"/>
</dbReference>
<evidence type="ECO:0000256" key="6">
    <source>
        <dbReference type="ARBA" id="ARBA00022723"/>
    </source>
</evidence>
<dbReference type="InterPro" id="IPR016193">
    <property type="entry name" value="Cytidine_deaminase-like"/>
</dbReference>
<evidence type="ECO:0000256" key="1">
    <source>
        <dbReference type="ARBA" id="ARBA00001947"/>
    </source>
</evidence>
<dbReference type="GO" id="GO:0008835">
    <property type="term" value="F:diaminohydroxyphosphoribosylaminopyrimidine deaminase activity"/>
    <property type="evidence" value="ECO:0007669"/>
    <property type="project" value="TreeGrafter"/>
</dbReference>
<keyword evidence="6" id="KW-0479">Metal-binding</keyword>
<evidence type="ECO:0000256" key="14">
    <source>
        <dbReference type="ARBA" id="ARBA00074321"/>
    </source>
</evidence>
<protein>
    <recommendedName>
        <fullName evidence="14">Cytosine deaminase</fullName>
        <ecNumber evidence="13">3.5.4.1</ecNumber>
    </recommendedName>
    <alternativeName>
        <fullName evidence="15">Cytosine aminohydrolase</fullName>
    </alternativeName>
</protein>
<feature type="domain" description="CMP/dCMP-type deaminase" evidence="16">
    <location>
        <begin position="3"/>
        <end position="118"/>
    </location>
</feature>
<evidence type="ECO:0000256" key="2">
    <source>
        <dbReference type="ARBA" id="ARBA00004123"/>
    </source>
</evidence>
<evidence type="ECO:0000256" key="7">
    <source>
        <dbReference type="ARBA" id="ARBA00022801"/>
    </source>
</evidence>
<comment type="function">
    <text evidence="11">Catalyzes the hydrolytic deamination of cytosine to uracil or 5-methylcytosine to thymine. Is involved in the pyrimidine salvage pathway, which allows the cell to utilize cytosine for pyrimidine nucleotide synthesis.</text>
</comment>
<dbReference type="PROSITE" id="PS51747">
    <property type="entry name" value="CYT_DCMP_DEAMINASES_2"/>
    <property type="match status" value="1"/>
</dbReference>
<dbReference type="FunFam" id="3.40.140.10:FF:000016">
    <property type="entry name" value="Cytosine deaminase"/>
    <property type="match status" value="1"/>
</dbReference>
<dbReference type="Gene3D" id="3.40.140.10">
    <property type="entry name" value="Cytidine Deaminase, domain 2"/>
    <property type="match status" value="1"/>
</dbReference>
<evidence type="ECO:0000256" key="3">
    <source>
        <dbReference type="ARBA" id="ARBA00004496"/>
    </source>
</evidence>
<comment type="cofactor">
    <cofactor evidence="1">
        <name>Zn(2+)</name>
        <dbReference type="ChEBI" id="CHEBI:29105"/>
    </cofactor>
</comment>